<dbReference type="InterPro" id="IPR032466">
    <property type="entry name" value="Metal_Hydrolase"/>
</dbReference>
<dbReference type="Pfam" id="PF04909">
    <property type="entry name" value="Amidohydro_2"/>
    <property type="match status" value="1"/>
</dbReference>
<dbReference type="PANTHER" id="PTHR35563:SF2">
    <property type="entry name" value="BARREL METAL-DEPENDENT HYDROLASE, PUTATIVE (AFU_ORTHOLOGUE AFUA_1G16240)-RELATED"/>
    <property type="match status" value="1"/>
</dbReference>
<evidence type="ECO:0000313" key="3">
    <source>
        <dbReference type="Proteomes" id="UP000094969"/>
    </source>
</evidence>
<dbReference type="RefSeq" id="WP_069693338.1">
    <property type="nucleotide sequence ID" value="NZ_CP017147.1"/>
</dbReference>
<sequence>MSAFDERKIDCHVHILDPARFPYAPDVTYQPSGQEIGTAEQLAAVRNFYGVEHCLIVGPNSGYGNDNRCLLDAIRRGNGSYKGIAVVPNACDRETLMALQAMGIVGVAINATYHSVAYYADIAALIGHLEALGMYLQIQTQGDQFLGLLPHIEDRTVKILIDHCGRPIITDGLKQPGFAALCRLGASGRCFVKLSGFAKFSQERFPHRDVWPFIEALVEWYGLDGCMWASDWPHLRAPERMDYGPLLGMVDLLFPRAADRAKLLWDTPMRLFQFGA</sequence>
<dbReference type="EMBL" id="CP017147">
    <property type="protein sequence ID" value="AOO84147.1"/>
    <property type="molecule type" value="Genomic_DNA"/>
</dbReference>
<proteinExistence type="predicted"/>
<feature type="domain" description="Amidohydrolase-related" evidence="1">
    <location>
        <begin position="9"/>
        <end position="274"/>
    </location>
</feature>
<organism evidence="2 3">
    <name type="scientific">Bosea vaviloviae</name>
    <dbReference type="NCBI Taxonomy" id="1526658"/>
    <lineage>
        <taxon>Bacteria</taxon>
        <taxon>Pseudomonadati</taxon>
        <taxon>Pseudomonadota</taxon>
        <taxon>Alphaproteobacteria</taxon>
        <taxon>Hyphomicrobiales</taxon>
        <taxon>Boseaceae</taxon>
        <taxon>Bosea</taxon>
    </lineage>
</organism>
<evidence type="ECO:0000259" key="1">
    <source>
        <dbReference type="Pfam" id="PF04909"/>
    </source>
</evidence>
<dbReference type="InterPro" id="IPR006680">
    <property type="entry name" value="Amidohydro-rel"/>
</dbReference>
<name>A0A1D7U9T0_9HYPH</name>
<keyword evidence="2" id="KW-0378">Hydrolase</keyword>
<dbReference type="OrthoDB" id="9787654at2"/>
<dbReference type="InterPro" id="IPR052358">
    <property type="entry name" value="Aro_Compnd_Degr_Hydrolases"/>
</dbReference>
<dbReference type="GO" id="GO:0016787">
    <property type="term" value="F:hydrolase activity"/>
    <property type="evidence" value="ECO:0007669"/>
    <property type="project" value="UniProtKB-KW"/>
</dbReference>
<accession>A0A1D7U9T0</accession>
<dbReference type="Proteomes" id="UP000094969">
    <property type="component" value="Chromosome"/>
</dbReference>
<protein>
    <submittedName>
        <fullName evidence="2">2-pyrone-4,6-dicarboxylate hydrolase</fullName>
    </submittedName>
</protein>
<dbReference type="Gene3D" id="3.20.20.140">
    <property type="entry name" value="Metal-dependent hydrolases"/>
    <property type="match status" value="1"/>
</dbReference>
<reference evidence="2 3" key="1">
    <citation type="journal article" date="2015" name="Antonie Van Leeuwenhoek">
        <title>Bosea vaviloviae sp. nov., a new species of slow-growing rhizobia isolated from nodules of the relict species Vavilovia formosa (Stev.) Fed.</title>
        <authorList>
            <person name="Safronova V.I."/>
            <person name="Kuznetsova I.G."/>
            <person name="Sazanova A.L."/>
            <person name="Kimeklis A.K."/>
            <person name="Belimov A.A."/>
            <person name="Andronov E.E."/>
            <person name="Pinaev A.G."/>
            <person name="Chizhevskaya E.P."/>
            <person name="Pukhaev A.R."/>
            <person name="Popov K.P."/>
            <person name="Willems A."/>
            <person name="Tikhonovich I.A."/>
        </authorList>
    </citation>
    <scope>NUCLEOTIDE SEQUENCE [LARGE SCALE GENOMIC DNA]</scope>
    <source>
        <strain evidence="2 3">Vaf18</strain>
    </source>
</reference>
<gene>
    <name evidence="2" type="ORF">BHK69_03290</name>
</gene>
<dbReference type="SUPFAM" id="SSF51556">
    <property type="entry name" value="Metallo-dependent hydrolases"/>
    <property type="match status" value="1"/>
</dbReference>
<dbReference type="PANTHER" id="PTHR35563">
    <property type="entry name" value="BARREL METAL-DEPENDENT HYDROLASE, PUTATIVE (AFU_ORTHOLOGUE AFUA_1G16240)-RELATED"/>
    <property type="match status" value="1"/>
</dbReference>
<evidence type="ECO:0000313" key="2">
    <source>
        <dbReference type="EMBL" id="AOO84147.1"/>
    </source>
</evidence>
<dbReference type="STRING" id="1526658.BHK69_03290"/>
<dbReference type="AlphaFoldDB" id="A0A1D7U9T0"/>
<keyword evidence="3" id="KW-1185">Reference proteome</keyword>
<dbReference type="KEGG" id="bvv:BHK69_03290"/>